<dbReference type="Proteomes" id="UP000325415">
    <property type="component" value="Unassembled WGS sequence"/>
</dbReference>
<proteinExistence type="inferred from homology"/>
<dbReference type="InterPro" id="IPR029057">
    <property type="entry name" value="PRTase-like"/>
</dbReference>
<comment type="caution">
    <text evidence="2">The sequence shown here is derived from an EMBL/GenBank/DDBJ whole genome shotgun (WGS) entry which is preliminary data.</text>
</comment>
<dbReference type="SUPFAM" id="SSF53271">
    <property type="entry name" value="PRTase-like"/>
    <property type="match status" value="1"/>
</dbReference>
<name>A0A5N6S9U1_9BIFI</name>
<evidence type="ECO:0000256" key="1">
    <source>
        <dbReference type="ARBA" id="ARBA00008007"/>
    </source>
</evidence>
<sequence length="228" mass="24457">MLNAVLPRGCAGCDMPDMVLCPSCEDIFARSQCYALGGVEMGFGYVCAAYRGAARQAFLAWKDHGDEECTPAFAQALAALALRVDIEQAAHGREILIVPAPSSSRSVRRRGRWHMLPLVRRLARLLREGGVNARVAPVLTMRGVARKSVEMRGSSQRAGRIGGHIVMRRGADIEGSLVMLIDDIVTTGSTMRQCVGVLGSSGAIVLTALALAQAGESQRSPDRQRAVR</sequence>
<keyword evidence="3" id="KW-1185">Reference proteome</keyword>
<dbReference type="InterPro" id="IPR000836">
    <property type="entry name" value="PRTase_dom"/>
</dbReference>
<dbReference type="Gene3D" id="3.40.50.2020">
    <property type="match status" value="1"/>
</dbReference>
<dbReference type="PANTHER" id="PTHR47505">
    <property type="entry name" value="DNA UTILIZATION PROTEIN YHGH"/>
    <property type="match status" value="1"/>
</dbReference>
<dbReference type="OrthoDB" id="5242900at2"/>
<reference evidence="2 3" key="1">
    <citation type="submission" date="2018-04" db="EMBL/GenBank/DDBJ databases">
        <authorList>
            <person name="Eckel V.P."/>
            <person name="Vogel R.F."/>
        </authorList>
    </citation>
    <scope>NUCLEOTIDE SEQUENCE [LARGE SCALE GENOMIC DNA]</scope>
    <source>
        <strain evidence="3">TMW 2.1764</strain>
    </source>
</reference>
<protein>
    <submittedName>
        <fullName evidence="2">ComF family protein</fullName>
    </submittedName>
</protein>
<dbReference type="EMBL" id="QDAG01000001">
    <property type="protein sequence ID" value="KAE8130329.1"/>
    <property type="molecule type" value="Genomic_DNA"/>
</dbReference>
<dbReference type="CDD" id="cd06223">
    <property type="entry name" value="PRTases_typeI"/>
    <property type="match status" value="1"/>
</dbReference>
<evidence type="ECO:0000313" key="2">
    <source>
        <dbReference type="EMBL" id="KAE8130329.1"/>
    </source>
</evidence>
<dbReference type="InterPro" id="IPR051910">
    <property type="entry name" value="ComF/GntX_DNA_util-trans"/>
</dbReference>
<organism evidence="2 3">
    <name type="scientific">Bifidobacterium tibiigranuli</name>
    <dbReference type="NCBI Taxonomy" id="2172043"/>
    <lineage>
        <taxon>Bacteria</taxon>
        <taxon>Bacillati</taxon>
        <taxon>Actinomycetota</taxon>
        <taxon>Actinomycetes</taxon>
        <taxon>Bifidobacteriales</taxon>
        <taxon>Bifidobacteriaceae</taxon>
        <taxon>Bifidobacterium</taxon>
    </lineage>
</organism>
<dbReference type="PANTHER" id="PTHR47505:SF1">
    <property type="entry name" value="DNA UTILIZATION PROTEIN YHGH"/>
    <property type="match status" value="1"/>
</dbReference>
<accession>A0A5N6S9U1</accession>
<dbReference type="AlphaFoldDB" id="A0A5N6S9U1"/>
<gene>
    <name evidence="2" type="ORF">DDE84_00935</name>
</gene>
<evidence type="ECO:0000313" key="3">
    <source>
        <dbReference type="Proteomes" id="UP000325415"/>
    </source>
</evidence>
<comment type="similarity">
    <text evidence="1">Belongs to the ComF/GntX family.</text>
</comment>